<dbReference type="GO" id="GO:0000978">
    <property type="term" value="F:RNA polymerase II cis-regulatory region sequence-specific DNA binding"/>
    <property type="evidence" value="ECO:0007669"/>
    <property type="project" value="TreeGrafter"/>
</dbReference>
<dbReference type="PANTHER" id="PTHR12322">
    <property type="entry name" value="DOUBLESEX AND MAB-3 RELATED TRANSCRIPTION FACTOR DMRT"/>
    <property type="match status" value="1"/>
</dbReference>
<feature type="DNA-binding region" description="DM" evidence="5">
    <location>
        <begin position="102"/>
        <end position="150"/>
    </location>
</feature>
<evidence type="ECO:0000313" key="8">
    <source>
        <dbReference type="EMBL" id="VDD96671.1"/>
    </source>
</evidence>
<gene>
    <name evidence="8" type="ORF">EVEC_LOCUS11422</name>
</gene>
<evidence type="ECO:0000313" key="9">
    <source>
        <dbReference type="Proteomes" id="UP000274131"/>
    </source>
</evidence>
<reference evidence="10" key="1">
    <citation type="submission" date="2017-02" db="UniProtKB">
        <authorList>
            <consortium name="WormBaseParasite"/>
        </authorList>
    </citation>
    <scope>IDENTIFICATION</scope>
</reference>
<organism evidence="10">
    <name type="scientific">Enterobius vermicularis</name>
    <name type="common">Human pinworm</name>
    <dbReference type="NCBI Taxonomy" id="51028"/>
    <lineage>
        <taxon>Eukaryota</taxon>
        <taxon>Metazoa</taxon>
        <taxon>Ecdysozoa</taxon>
        <taxon>Nematoda</taxon>
        <taxon>Chromadorea</taxon>
        <taxon>Rhabditida</taxon>
        <taxon>Spirurina</taxon>
        <taxon>Oxyuridomorpha</taxon>
        <taxon>Oxyuroidea</taxon>
        <taxon>Oxyuridae</taxon>
        <taxon>Enterobius</taxon>
    </lineage>
</organism>
<keyword evidence="3 5" id="KW-0238">DNA-binding</keyword>
<feature type="transmembrane region" description="Helical" evidence="6">
    <location>
        <begin position="166"/>
        <end position="188"/>
    </location>
</feature>
<proteinExistence type="predicted"/>
<evidence type="ECO:0000256" key="3">
    <source>
        <dbReference type="ARBA" id="ARBA00023125"/>
    </source>
</evidence>
<dbReference type="WBParaSite" id="EVEC_0001219101-mRNA-1">
    <property type="protein sequence ID" value="EVEC_0001219101-mRNA-1"/>
    <property type="gene ID" value="EVEC_0001219101"/>
</dbReference>
<dbReference type="SUPFAM" id="SSF82927">
    <property type="entry name" value="Cysteine-rich DNA binding domain, (DM domain)"/>
    <property type="match status" value="2"/>
</dbReference>
<comment type="subcellular location">
    <subcellularLocation>
        <location evidence="5">Nucleus</location>
    </subcellularLocation>
</comment>
<evidence type="ECO:0000259" key="7">
    <source>
        <dbReference type="PROSITE" id="PS50809"/>
    </source>
</evidence>
<sequence length="226" mass="26321">MTATSLECKRYYAITKKIPKDVKRYCGMCRQHNLVLETRGHNCPYKNCSCSQCSLVKQRRKIMRTQIRLRRAQEKRFQRTMEPQENSNKEILLTAKNMCYFCQKCKNHGVLMWKKDHKRLCRYLNCDCEQCVLIETRRQLDQNLKKSKNKTSRCIKKGVIEYGAKFSFLLLILILALQMTAPGGMFLLPADTINNYTNSLTLLQQPQYTIGTVGTLLTKSSPTVIF</sequence>
<reference evidence="8 9" key="2">
    <citation type="submission" date="2018-10" db="EMBL/GenBank/DDBJ databases">
        <authorList>
            <consortium name="Pathogen Informatics"/>
        </authorList>
    </citation>
    <scope>NUCLEOTIDE SEQUENCE [LARGE SCALE GENOMIC DNA]</scope>
</reference>
<dbReference type="OrthoDB" id="6162476at2759"/>
<dbReference type="Pfam" id="PF00751">
    <property type="entry name" value="DM"/>
    <property type="match status" value="2"/>
</dbReference>
<keyword evidence="9" id="KW-1185">Reference proteome</keyword>
<evidence type="ECO:0000256" key="5">
    <source>
        <dbReference type="PROSITE-ProRule" id="PRU00070"/>
    </source>
</evidence>
<dbReference type="GO" id="GO:0000981">
    <property type="term" value="F:DNA-binding transcription factor activity, RNA polymerase II-specific"/>
    <property type="evidence" value="ECO:0007669"/>
    <property type="project" value="TreeGrafter"/>
</dbReference>
<feature type="DNA-binding region" description="DM" evidence="5">
    <location>
        <begin position="26"/>
        <end position="71"/>
    </location>
</feature>
<keyword evidence="2 5" id="KW-0862">Zinc</keyword>
<dbReference type="EMBL" id="UXUI01012029">
    <property type="protein sequence ID" value="VDD96671.1"/>
    <property type="molecule type" value="Genomic_DNA"/>
</dbReference>
<evidence type="ECO:0000256" key="6">
    <source>
        <dbReference type="SAM" id="Phobius"/>
    </source>
</evidence>
<feature type="domain" description="DM" evidence="7">
    <location>
        <begin position="26"/>
        <end position="71"/>
    </location>
</feature>
<dbReference type="PANTHER" id="PTHR12322:SF116">
    <property type="entry name" value="DOUBLESEX-MAB RELATED 99B"/>
    <property type="match status" value="1"/>
</dbReference>
<keyword evidence="1 5" id="KW-0479">Metal-binding</keyword>
<dbReference type="STRING" id="51028.A0A0N4VMM6"/>
<evidence type="ECO:0000256" key="2">
    <source>
        <dbReference type="ARBA" id="ARBA00022833"/>
    </source>
</evidence>
<keyword evidence="4 5" id="KW-0539">Nucleus</keyword>
<keyword evidence="6" id="KW-0472">Membrane</keyword>
<accession>A0A0N4VMM6</accession>
<dbReference type="GO" id="GO:0046872">
    <property type="term" value="F:metal ion binding"/>
    <property type="evidence" value="ECO:0007669"/>
    <property type="project" value="UniProtKB-KW"/>
</dbReference>
<evidence type="ECO:0000313" key="10">
    <source>
        <dbReference type="WBParaSite" id="EVEC_0001219101-mRNA-1"/>
    </source>
</evidence>
<dbReference type="InterPro" id="IPR036407">
    <property type="entry name" value="DM_DNA-bd_sf"/>
</dbReference>
<dbReference type="PROSITE" id="PS40000">
    <property type="entry name" value="DM_1"/>
    <property type="match status" value="1"/>
</dbReference>
<dbReference type="AlphaFoldDB" id="A0A0N4VMM6"/>
<protein>
    <submittedName>
        <fullName evidence="10">DM domain-containing protein</fullName>
    </submittedName>
</protein>
<dbReference type="GO" id="GO:0007548">
    <property type="term" value="P:sex differentiation"/>
    <property type="evidence" value="ECO:0007669"/>
    <property type="project" value="TreeGrafter"/>
</dbReference>
<keyword evidence="6" id="KW-1133">Transmembrane helix</keyword>
<dbReference type="InterPro" id="IPR001275">
    <property type="entry name" value="DM_DNA-bd"/>
</dbReference>
<keyword evidence="6" id="KW-0812">Transmembrane</keyword>
<evidence type="ECO:0000256" key="1">
    <source>
        <dbReference type="ARBA" id="ARBA00022723"/>
    </source>
</evidence>
<dbReference type="Gene3D" id="4.10.1040.10">
    <property type="entry name" value="DM DNA-binding domain"/>
    <property type="match status" value="2"/>
</dbReference>
<name>A0A0N4VMM6_ENTVE</name>
<dbReference type="SMART" id="SM00301">
    <property type="entry name" value="DM"/>
    <property type="match status" value="2"/>
</dbReference>
<feature type="domain" description="DM" evidence="7">
    <location>
        <begin position="102"/>
        <end position="150"/>
    </location>
</feature>
<dbReference type="GO" id="GO:0005634">
    <property type="term" value="C:nucleus"/>
    <property type="evidence" value="ECO:0007669"/>
    <property type="project" value="UniProtKB-SubCell"/>
</dbReference>
<dbReference type="PROSITE" id="PS50809">
    <property type="entry name" value="DM_2"/>
    <property type="match status" value="2"/>
</dbReference>
<evidence type="ECO:0000256" key="4">
    <source>
        <dbReference type="ARBA" id="ARBA00023242"/>
    </source>
</evidence>
<dbReference type="InterPro" id="IPR026607">
    <property type="entry name" value="DMRT"/>
</dbReference>
<dbReference type="Proteomes" id="UP000274131">
    <property type="component" value="Unassembled WGS sequence"/>
</dbReference>